<accession>A0A4S4DI03</accession>
<evidence type="ECO:0000313" key="3">
    <source>
        <dbReference type="Proteomes" id="UP000306102"/>
    </source>
</evidence>
<reference evidence="2 3" key="1">
    <citation type="journal article" date="2018" name="Proc. Natl. Acad. Sci. U.S.A.">
        <title>Draft genome sequence of Camellia sinensis var. sinensis provides insights into the evolution of the tea genome and tea quality.</title>
        <authorList>
            <person name="Wei C."/>
            <person name="Yang H."/>
            <person name="Wang S."/>
            <person name="Zhao J."/>
            <person name="Liu C."/>
            <person name="Gao L."/>
            <person name="Xia E."/>
            <person name="Lu Y."/>
            <person name="Tai Y."/>
            <person name="She G."/>
            <person name="Sun J."/>
            <person name="Cao H."/>
            <person name="Tong W."/>
            <person name="Gao Q."/>
            <person name="Li Y."/>
            <person name="Deng W."/>
            <person name="Jiang X."/>
            <person name="Wang W."/>
            <person name="Chen Q."/>
            <person name="Zhang S."/>
            <person name="Li H."/>
            <person name="Wu J."/>
            <person name="Wang P."/>
            <person name="Li P."/>
            <person name="Shi C."/>
            <person name="Zheng F."/>
            <person name="Jian J."/>
            <person name="Huang B."/>
            <person name="Shan D."/>
            <person name="Shi M."/>
            <person name="Fang C."/>
            <person name="Yue Y."/>
            <person name="Li F."/>
            <person name="Li D."/>
            <person name="Wei S."/>
            <person name="Han B."/>
            <person name="Jiang C."/>
            <person name="Yin Y."/>
            <person name="Xia T."/>
            <person name="Zhang Z."/>
            <person name="Bennetzen J.L."/>
            <person name="Zhao S."/>
            <person name="Wan X."/>
        </authorList>
    </citation>
    <scope>NUCLEOTIDE SEQUENCE [LARGE SCALE GENOMIC DNA]</scope>
    <source>
        <strain evidence="3">cv. Shuchazao</strain>
        <tissue evidence="2">Leaf</tissue>
    </source>
</reference>
<dbReference type="PROSITE" id="PS50096">
    <property type="entry name" value="IQ"/>
    <property type="match status" value="2"/>
</dbReference>
<dbReference type="InterPro" id="IPR022761">
    <property type="entry name" value="Fumarate_lyase_N"/>
</dbReference>
<dbReference type="PANTHER" id="PTHR43411:SF1">
    <property type="entry name" value="ADENYLOSUCCINATE LYASE"/>
    <property type="match status" value="1"/>
</dbReference>
<dbReference type="EMBL" id="SDRB02011193">
    <property type="protein sequence ID" value="THG02429.1"/>
    <property type="molecule type" value="Genomic_DNA"/>
</dbReference>
<name>A0A4S4DI03_CAMSN</name>
<keyword evidence="3" id="KW-1185">Reference proteome</keyword>
<sequence>MSKEEIEEIAHGLELSKVNFIWVLWERKLSMKKHCLRAIPMHLDQPTNARLVEETSVAVEVNRDINGRLNREEIAQLIRKVVDEKSGEGLRIKAREFSEKIRMKGEEEIDELVEELLQLCKGEEITTIRGQRTEAPHGVIEPPSQPYCVNLCSSNVSLPHNGFCALQTPDFHFGLYPVGGTTYFGDTAPFNHPNCETRKWIVLGEIRVGIFVEQDISVETELACDYNVEWHGGAKVRCQRWAPNRSKFLEAKSPTFLVHNHVLEDDDERYSAGGGPNAGKSHRTMVDGCICQLQLRCFSTLSLLLERLLHMLSQFQNRDGSFLFFLGPASPTTLGKEIAILAVRLSRERRNISQVEIMGKFAGAVRNYNAHLVAYPDIKWHQIAEEFVKSLGLSFNPYVTQIETHDYMAKLFHAIIQFNIVIDFDRDMWGYVSLGYFKQITKAGEIGFSTMPHKDNLLGKFTRTLGEASCLRIQRDFCMHLARKAYKELCSSAVSIQASMRGMVARDGHRFRRQIAFYGKLSLLYSLRLLDYMNCAFGCISRNSNNFFLH</sequence>
<organism evidence="2 3">
    <name type="scientific">Camellia sinensis var. sinensis</name>
    <name type="common">China tea</name>
    <dbReference type="NCBI Taxonomy" id="542762"/>
    <lineage>
        <taxon>Eukaryota</taxon>
        <taxon>Viridiplantae</taxon>
        <taxon>Streptophyta</taxon>
        <taxon>Embryophyta</taxon>
        <taxon>Tracheophyta</taxon>
        <taxon>Spermatophyta</taxon>
        <taxon>Magnoliopsida</taxon>
        <taxon>eudicotyledons</taxon>
        <taxon>Gunneridae</taxon>
        <taxon>Pentapetalae</taxon>
        <taxon>asterids</taxon>
        <taxon>Ericales</taxon>
        <taxon>Theaceae</taxon>
        <taxon>Camellia</taxon>
    </lineage>
</organism>
<gene>
    <name evidence="2" type="ORF">TEA_015143</name>
</gene>
<dbReference type="Gene3D" id="1.20.200.10">
    <property type="entry name" value="Fumarase/aspartase (Central domain)"/>
    <property type="match status" value="1"/>
</dbReference>
<dbReference type="PANTHER" id="PTHR43411">
    <property type="entry name" value="ADENYLOSUCCINATE LYASE"/>
    <property type="match status" value="1"/>
</dbReference>
<dbReference type="InterPro" id="IPR046341">
    <property type="entry name" value="SET_dom_sf"/>
</dbReference>
<protein>
    <recommendedName>
        <fullName evidence="1">Fumarate lyase N-terminal domain-containing protein</fullName>
    </recommendedName>
</protein>
<dbReference type="AlphaFoldDB" id="A0A4S4DI03"/>
<dbReference type="Gene3D" id="1.20.5.190">
    <property type="match status" value="1"/>
</dbReference>
<dbReference type="Gene3D" id="3.40.50.2000">
    <property type="entry name" value="Glycogen Phosphorylase B"/>
    <property type="match status" value="1"/>
</dbReference>
<feature type="domain" description="Fumarate lyase N-terminal" evidence="1">
    <location>
        <begin position="326"/>
        <end position="456"/>
    </location>
</feature>
<dbReference type="SUPFAM" id="SSF48557">
    <property type="entry name" value="L-aspartase-like"/>
    <property type="match status" value="1"/>
</dbReference>
<dbReference type="SUPFAM" id="SSF53756">
    <property type="entry name" value="UDP-Glycosyltransferase/glycogen phosphorylase"/>
    <property type="match status" value="1"/>
</dbReference>
<dbReference type="InterPro" id="IPR047136">
    <property type="entry name" value="PurB_bact"/>
</dbReference>
<dbReference type="Gene3D" id="2.170.270.10">
    <property type="entry name" value="SET domain"/>
    <property type="match status" value="1"/>
</dbReference>
<dbReference type="InterPro" id="IPR008948">
    <property type="entry name" value="L-Aspartase-like"/>
</dbReference>
<dbReference type="GO" id="GO:0003824">
    <property type="term" value="F:catalytic activity"/>
    <property type="evidence" value="ECO:0007669"/>
    <property type="project" value="InterPro"/>
</dbReference>
<dbReference type="STRING" id="542762.A0A4S4DI03"/>
<dbReference type="Proteomes" id="UP000306102">
    <property type="component" value="Unassembled WGS sequence"/>
</dbReference>
<dbReference type="SUPFAM" id="SSF82199">
    <property type="entry name" value="SET domain"/>
    <property type="match status" value="1"/>
</dbReference>
<dbReference type="Pfam" id="PF00206">
    <property type="entry name" value="Lyase_1"/>
    <property type="match status" value="1"/>
</dbReference>
<evidence type="ECO:0000313" key="2">
    <source>
        <dbReference type="EMBL" id="THG02429.1"/>
    </source>
</evidence>
<proteinExistence type="predicted"/>
<comment type="caution">
    <text evidence="2">The sequence shown here is derived from an EMBL/GenBank/DDBJ whole genome shotgun (WGS) entry which is preliminary data.</text>
</comment>
<evidence type="ECO:0000259" key="1">
    <source>
        <dbReference type="Pfam" id="PF00206"/>
    </source>
</evidence>